<accession>A0ACB5SJ04</accession>
<comment type="caution">
    <text evidence="1">The sequence shown here is derived from an EMBL/GenBank/DDBJ whole genome shotgun (WGS) entry which is preliminary data.</text>
</comment>
<proteinExistence type="predicted"/>
<protein>
    <submittedName>
        <fullName evidence="1">Uncharacterized protein LTHEOB_35</fullName>
    </submittedName>
</protein>
<dbReference type="Proteomes" id="UP001165186">
    <property type="component" value="Unassembled WGS sequence"/>
</dbReference>
<gene>
    <name evidence="1" type="primary">g1113</name>
    <name evidence="1" type="ORF">NpPPO83_00001113</name>
</gene>
<name>A0ACB5SJ04_9PEZI</name>
<dbReference type="EMBL" id="BSXG01000109">
    <property type="protein sequence ID" value="GME43517.1"/>
    <property type="molecule type" value="Genomic_DNA"/>
</dbReference>
<organism evidence="1 2">
    <name type="scientific">Neofusicoccum parvum</name>
    <dbReference type="NCBI Taxonomy" id="310453"/>
    <lineage>
        <taxon>Eukaryota</taxon>
        <taxon>Fungi</taxon>
        <taxon>Dikarya</taxon>
        <taxon>Ascomycota</taxon>
        <taxon>Pezizomycotina</taxon>
        <taxon>Dothideomycetes</taxon>
        <taxon>Dothideomycetes incertae sedis</taxon>
        <taxon>Botryosphaeriales</taxon>
        <taxon>Botryosphaeriaceae</taxon>
        <taxon>Neofusicoccum</taxon>
    </lineage>
</organism>
<evidence type="ECO:0000313" key="1">
    <source>
        <dbReference type="EMBL" id="GME43517.1"/>
    </source>
</evidence>
<sequence length="292" mass="32273">MADPPPRHSAAPAAPFDAVRPPPLNYSLRTRKKQIARFWLPLLLDCCVLPVALFYSLRFATRLSDATVFAITTALIGGTLVLEFLLRGYHLWRRDSVCRPKASPRAAFDWTHWVLLLAIVVVVAELVVGNAFPEPLVRLLAMPAPSVLAVFAADVVVRDALHLAGARAPVRVSSTPPGEAWRPGIYVVVEDIVATDGGGETAFRERLDRRYGGSYVFRRMVRVLSLFWGLGGLAAAAGTAALVWTLERDVAYGVGWVAPFVWGLVWTLLTMRWVPRCLEREYASWMEARGVP</sequence>
<reference evidence="1" key="1">
    <citation type="submission" date="2024-09" db="EMBL/GenBank/DDBJ databases">
        <title>Draft Genome Sequences of Neofusicoccum parvum.</title>
        <authorList>
            <person name="Ashida A."/>
            <person name="Camagna M."/>
            <person name="Tanaka A."/>
            <person name="Takemoto D."/>
        </authorList>
    </citation>
    <scope>NUCLEOTIDE SEQUENCE</scope>
    <source>
        <strain evidence="1">PPO83</strain>
    </source>
</reference>
<keyword evidence="2" id="KW-1185">Reference proteome</keyword>
<evidence type="ECO:0000313" key="2">
    <source>
        <dbReference type="Proteomes" id="UP001165186"/>
    </source>
</evidence>